<name>A0AAW0CID1_9AGAR</name>
<dbReference type="AlphaFoldDB" id="A0AAW0CID1"/>
<comment type="caution">
    <text evidence="2">The sequence shown here is derived from an EMBL/GenBank/DDBJ whole genome shotgun (WGS) entry which is preliminary data.</text>
</comment>
<dbReference type="Proteomes" id="UP001383192">
    <property type="component" value="Unassembled WGS sequence"/>
</dbReference>
<feature type="transmembrane region" description="Helical" evidence="1">
    <location>
        <begin position="33"/>
        <end position="54"/>
    </location>
</feature>
<dbReference type="EMBL" id="JAYKXP010000045">
    <property type="protein sequence ID" value="KAK7037697.1"/>
    <property type="molecule type" value="Genomic_DNA"/>
</dbReference>
<keyword evidence="3" id="KW-1185">Reference proteome</keyword>
<proteinExistence type="predicted"/>
<feature type="transmembrane region" description="Helical" evidence="1">
    <location>
        <begin position="154"/>
        <end position="179"/>
    </location>
</feature>
<feature type="transmembrane region" description="Helical" evidence="1">
    <location>
        <begin position="199"/>
        <end position="221"/>
    </location>
</feature>
<keyword evidence="1" id="KW-0472">Membrane</keyword>
<keyword evidence="1" id="KW-0812">Transmembrane</keyword>
<reference evidence="2 3" key="1">
    <citation type="submission" date="2024-01" db="EMBL/GenBank/DDBJ databases">
        <title>A draft genome for a cacao thread blight-causing isolate of Paramarasmius palmivorus.</title>
        <authorList>
            <person name="Baruah I.K."/>
            <person name="Bukari Y."/>
            <person name="Amoako-Attah I."/>
            <person name="Meinhardt L.W."/>
            <person name="Bailey B.A."/>
            <person name="Cohen S.P."/>
        </authorList>
    </citation>
    <scope>NUCLEOTIDE SEQUENCE [LARGE SCALE GENOMIC DNA]</scope>
    <source>
        <strain evidence="2 3">GH-12</strain>
    </source>
</reference>
<evidence type="ECO:0000313" key="3">
    <source>
        <dbReference type="Proteomes" id="UP001383192"/>
    </source>
</evidence>
<feature type="transmembrane region" description="Helical" evidence="1">
    <location>
        <begin position="75"/>
        <end position="97"/>
    </location>
</feature>
<sequence>MSALFIFATVSLVYNAGDAVAHALGLSWGSAVPAQWIITLLANITADAILVIVSRYFLAQNTRLSSPLSHRFGDATLFGMAVLSSSSFRLYSASLLASPDQKGYEAIRMILVLVFFTAFTNLLLTLIIAGRIYFIKRKASSYVGKTVDKMYRTVIAIVIESGIMYPLALIVYAASVLVVFSTSNRTSDRVDKAQQDSQFLMLIMQPVLNQVIGIAPTLIIVRMGLGISVESADSQTVPTHTDAEPDSTSRLYVGRGANVVATASII</sequence>
<accession>A0AAW0CID1</accession>
<evidence type="ECO:0008006" key="4">
    <source>
        <dbReference type="Google" id="ProtNLM"/>
    </source>
</evidence>
<evidence type="ECO:0000256" key="1">
    <source>
        <dbReference type="SAM" id="Phobius"/>
    </source>
</evidence>
<protein>
    <recommendedName>
        <fullName evidence="4">G protein-coupled receptor</fullName>
    </recommendedName>
</protein>
<evidence type="ECO:0000313" key="2">
    <source>
        <dbReference type="EMBL" id="KAK7037697.1"/>
    </source>
</evidence>
<organism evidence="2 3">
    <name type="scientific">Paramarasmius palmivorus</name>
    <dbReference type="NCBI Taxonomy" id="297713"/>
    <lineage>
        <taxon>Eukaryota</taxon>
        <taxon>Fungi</taxon>
        <taxon>Dikarya</taxon>
        <taxon>Basidiomycota</taxon>
        <taxon>Agaricomycotina</taxon>
        <taxon>Agaricomycetes</taxon>
        <taxon>Agaricomycetidae</taxon>
        <taxon>Agaricales</taxon>
        <taxon>Marasmiineae</taxon>
        <taxon>Marasmiaceae</taxon>
        <taxon>Paramarasmius</taxon>
    </lineage>
</organism>
<gene>
    <name evidence="2" type="ORF">VNI00_010923</name>
</gene>
<keyword evidence="1" id="KW-1133">Transmembrane helix</keyword>
<feature type="transmembrane region" description="Helical" evidence="1">
    <location>
        <begin position="109"/>
        <end position="134"/>
    </location>
</feature>